<dbReference type="EMBL" id="MEWX01000014">
    <property type="protein sequence ID" value="OGC80777.1"/>
    <property type="molecule type" value="Genomic_DNA"/>
</dbReference>
<organism evidence="1 2">
    <name type="scientific">Candidatus Adlerbacteria bacterium RIFCSPLOWO2_01_FULL_51_16</name>
    <dbReference type="NCBI Taxonomy" id="1797243"/>
    <lineage>
        <taxon>Bacteria</taxon>
        <taxon>Candidatus Adleribacteriota</taxon>
    </lineage>
</organism>
<proteinExistence type="predicted"/>
<evidence type="ECO:0000313" key="1">
    <source>
        <dbReference type="EMBL" id="OGC80777.1"/>
    </source>
</evidence>
<accession>A0A1F4XGI2</accession>
<name>A0A1F4XGI2_9BACT</name>
<dbReference type="Proteomes" id="UP000176185">
    <property type="component" value="Unassembled WGS sequence"/>
</dbReference>
<gene>
    <name evidence="1" type="ORF">A2943_02770</name>
</gene>
<comment type="caution">
    <text evidence="1">The sequence shown here is derived from an EMBL/GenBank/DDBJ whole genome shotgun (WGS) entry which is preliminary data.</text>
</comment>
<dbReference type="AlphaFoldDB" id="A0A1F4XGI2"/>
<evidence type="ECO:0000313" key="2">
    <source>
        <dbReference type="Proteomes" id="UP000176185"/>
    </source>
</evidence>
<reference evidence="1 2" key="1">
    <citation type="journal article" date="2016" name="Nat. Commun.">
        <title>Thousands of microbial genomes shed light on interconnected biogeochemical processes in an aquifer system.</title>
        <authorList>
            <person name="Anantharaman K."/>
            <person name="Brown C.T."/>
            <person name="Hug L.A."/>
            <person name="Sharon I."/>
            <person name="Castelle C.J."/>
            <person name="Probst A.J."/>
            <person name="Thomas B.C."/>
            <person name="Singh A."/>
            <person name="Wilkins M.J."/>
            <person name="Karaoz U."/>
            <person name="Brodie E.L."/>
            <person name="Williams K.H."/>
            <person name="Hubbard S.S."/>
            <person name="Banfield J.F."/>
        </authorList>
    </citation>
    <scope>NUCLEOTIDE SEQUENCE [LARGE SCALE GENOMIC DNA]</scope>
</reference>
<sequence length="61" mass="7153">MFQKESKNAEKAYTKEVLETPEDLGKRIQSLLFKFNRTLEETDDTSQELVWADRHVVGNTH</sequence>
<protein>
    <submittedName>
        <fullName evidence="1">Uncharacterized protein</fullName>
    </submittedName>
</protein>